<dbReference type="GO" id="GO:0070290">
    <property type="term" value="F:N-acylphosphatidylethanolamine-specific phospholipase D activity"/>
    <property type="evidence" value="ECO:0007669"/>
    <property type="project" value="TreeGrafter"/>
</dbReference>
<organism evidence="3 4">
    <name type="scientific">Panagrellus redivivus</name>
    <name type="common">Microworm</name>
    <dbReference type="NCBI Taxonomy" id="6233"/>
    <lineage>
        <taxon>Eukaryota</taxon>
        <taxon>Metazoa</taxon>
        <taxon>Ecdysozoa</taxon>
        <taxon>Nematoda</taxon>
        <taxon>Chromadorea</taxon>
        <taxon>Rhabditida</taxon>
        <taxon>Tylenchina</taxon>
        <taxon>Panagrolaimomorpha</taxon>
        <taxon>Panagrolaimoidea</taxon>
        <taxon>Panagrolaimidae</taxon>
        <taxon>Panagrellus</taxon>
    </lineage>
</organism>
<dbReference type="PANTHER" id="PTHR15032:SF4">
    <property type="entry name" value="N-ACYL-PHOSPHATIDYLETHANOLAMINE-HYDROLYZING PHOSPHOLIPASE D"/>
    <property type="match status" value="1"/>
</dbReference>
<dbReference type="GO" id="GO:0070292">
    <property type="term" value="P:N-acylphosphatidylethanolamine metabolic process"/>
    <property type="evidence" value="ECO:0007669"/>
    <property type="project" value="TreeGrafter"/>
</dbReference>
<dbReference type="AlphaFoldDB" id="A0A7E4VCQ1"/>
<dbReference type="Pfam" id="PF12706">
    <property type="entry name" value="Lactamase_B_2"/>
    <property type="match status" value="1"/>
</dbReference>
<sequence length="397" mass="45009">MCFDNDFAKPEEKHTFCGMTYANPSSFTTWKGIPSLAAVLKWKFNCYGEKDNSEVPAESELDKTLPVYQVDVEAYRNPKRELFSNWLGHATVLVHMDGLNIITDPVFADYASPVPWVCPRYRKPPCNTSDLLKVDVGVISHNHYDHLDATAVAEISRNNPDIKWFVPKGLKSTVDGFIRNTHVKVQELTWGEKVAIEHNNKKFTILCTPAQHWSQRKAYDQNMSLWSGWAIMGPKHRFFYSGDTGYCDEEFKTLGKKYGPFDLAAIPIGCYLPREFMRSQHINPEEAVKIGLHIKAMNIMGIHWGTYKMGSNEGYMQPRQDFDAAATKHKTELDGINAKAFTLEHGEMWTAPEKRNSWPAIPFADDEIAKNDAQEGEGMGNLTTTSSYSIPEPKKEA</sequence>
<dbReference type="PANTHER" id="PTHR15032">
    <property type="entry name" value="N-ACYL-PHOSPHATIDYLETHANOLAMINE-HYDROLYZING PHOSPHOLIPASE D"/>
    <property type="match status" value="1"/>
</dbReference>
<dbReference type="GO" id="GO:0005737">
    <property type="term" value="C:cytoplasm"/>
    <property type="evidence" value="ECO:0007669"/>
    <property type="project" value="TreeGrafter"/>
</dbReference>
<dbReference type="Proteomes" id="UP000492821">
    <property type="component" value="Unassembled WGS sequence"/>
</dbReference>
<protein>
    <submittedName>
        <fullName evidence="4">Lactamase_B domain-containing protein</fullName>
    </submittedName>
</protein>
<reference evidence="3" key="1">
    <citation type="journal article" date="2013" name="Genetics">
        <title>The draft genome and transcriptome of Panagrellus redivivus are shaped by the harsh demands of a free-living lifestyle.</title>
        <authorList>
            <person name="Srinivasan J."/>
            <person name="Dillman A.R."/>
            <person name="Macchietto M.G."/>
            <person name="Heikkinen L."/>
            <person name="Lakso M."/>
            <person name="Fracchia K.M."/>
            <person name="Antoshechkin I."/>
            <person name="Mortazavi A."/>
            <person name="Wong G."/>
            <person name="Sternberg P.W."/>
        </authorList>
    </citation>
    <scope>NUCLEOTIDE SEQUENCE [LARGE SCALE GENOMIC DNA]</scope>
    <source>
        <strain evidence="3">MT8872</strain>
    </source>
</reference>
<keyword evidence="3" id="KW-1185">Reference proteome</keyword>
<reference evidence="4" key="2">
    <citation type="submission" date="2020-10" db="UniProtKB">
        <authorList>
            <consortium name="WormBaseParasite"/>
        </authorList>
    </citation>
    <scope>IDENTIFICATION</scope>
</reference>
<accession>A0A7E4VCQ1</accession>
<dbReference type="GO" id="GO:0070291">
    <property type="term" value="P:N-acylethanolamine metabolic process"/>
    <property type="evidence" value="ECO:0007669"/>
    <property type="project" value="TreeGrafter"/>
</dbReference>
<evidence type="ECO:0000256" key="1">
    <source>
        <dbReference type="SAM" id="MobiDB-lite"/>
    </source>
</evidence>
<dbReference type="WBParaSite" id="Pan_g1927.t1">
    <property type="protein sequence ID" value="Pan_g1927.t1"/>
    <property type="gene ID" value="Pan_g1927"/>
</dbReference>
<evidence type="ECO:0000313" key="4">
    <source>
        <dbReference type="WBParaSite" id="Pan_g1927.t1"/>
    </source>
</evidence>
<feature type="region of interest" description="Disordered" evidence="1">
    <location>
        <begin position="367"/>
        <end position="397"/>
    </location>
</feature>
<name>A0A7E4VCQ1_PANRE</name>
<dbReference type="InterPro" id="IPR001279">
    <property type="entry name" value="Metallo-B-lactamas"/>
</dbReference>
<evidence type="ECO:0000313" key="3">
    <source>
        <dbReference type="Proteomes" id="UP000492821"/>
    </source>
</evidence>
<proteinExistence type="predicted"/>
<dbReference type="SUPFAM" id="SSF56281">
    <property type="entry name" value="Metallo-hydrolase/oxidoreductase"/>
    <property type="match status" value="1"/>
</dbReference>
<dbReference type="InterPro" id="IPR036866">
    <property type="entry name" value="RibonucZ/Hydroxyglut_hydro"/>
</dbReference>
<feature type="domain" description="Metallo-beta-lactamase" evidence="2">
    <location>
        <begin position="100"/>
        <end position="304"/>
    </location>
</feature>
<evidence type="ECO:0000259" key="2">
    <source>
        <dbReference type="Pfam" id="PF12706"/>
    </source>
</evidence>
<dbReference type="Gene3D" id="3.60.15.10">
    <property type="entry name" value="Ribonuclease Z/Hydroxyacylglutathione hydrolase-like"/>
    <property type="match status" value="1"/>
</dbReference>